<evidence type="ECO:0008006" key="3">
    <source>
        <dbReference type="Google" id="ProtNLM"/>
    </source>
</evidence>
<sequence length="101" mass="11850">MVHYGAQNLQQREIPNSSVKMATVQQKACMVHLWFHESKSTVPLQRCFLLENRNFQSPNKNIIKRWYEQFKGTENVHHRKGVGQPYVLHEVVEPVRGSFTT</sequence>
<protein>
    <recommendedName>
        <fullName evidence="3">DUF4817 domain-containing protein</fullName>
    </recommendedName>
</protein>
<dbReference type="Proteomes" id="UP000499080">
    <property type="component" value="Unassembled WGS sequence"/>
</dbReference>
<dbReference type="EMBL" id="BGPR01008517">
    <property type="protein sequence ID" value="GBN34332.1"/>
    <property type="molecule type" value="Genomic_DNA"/>
</dbReference>
<gene>
    <name evidence="1" type="ORF">AVEN_170397_1</name>
</gene>
<name>A0A4Y2N611_ARAVE</name>
<dbReference type="AlphaFoldDB" id="A0A4Y2N611"/>
<dbReference type="OrthoDB" id="6460236at2759"/>
<comment type="caution">
    <text evidence="1">The sequence shown here is derived from an EMBL/GenBank/DDBJ whole genome shotgun (WGS) entry which is preliminary data.</text>
</comment>
<reference evidence="1 2" key="1">
    <citation type="journal article" date="2019" name="Sci. Rep.">
        <title>Orb-weaving spider Araneus ventricosus genome elucidates the spidroin gene catalogue.</title>
        <authorList>
            <person name="Kono N."/>
            <person name="Nakamura H."/>
            <person name="Ohtoshi R."/>
            <person name="Moran D.A.P."/>
            <person name="Shinohara A."/>
            <person name="Yoshida Y."/>
            <person name="Fujiwara M."/>
            <person name="Mori M."/>
            <person name="Tomita M."/>
            <person name="Arakawa K."/>
        </authorList>
    </citation>
    <scope>NUCLEOTIDE SEQUENCE [LARGE SCALE GENOMIC DNA]</scope>
</reference>
<organism evidence="1 2">
    <name type="scientific">Araneus ventricosus</name>
    <name type="common">Orbweaver spider</name>
    <name type="synonym">Epeira ventricosa</name>
    <dbReference type="NCBI Taxonomy" id="182803"/>
    <lineage>
        <taxon>Eukaryota</taxon>
        <taxon>Metazoa</taxon>
        <taxon>Ecdysozoa</taxon>
        <taxon>Arthropoda</taxon>
        <taxon>Chelicerata</taxon>
        <taxon>Arachnida</taxon>
        <taxon>Araneae</taxon>
        <taxon>Araneomorphae</taxon>
        <taxon>Entelegynae</taxon>
        <taxon>Araneoidea</taxon>
        <taxon>Araneidae</taxon>
        <taxon>Araneus</taxon>
    </lineage>
</organism>
<evidence type="ECO:0000313" key="2">
    <source>
        <dbReference type="Proteomes" id="UP000499080"/>
    </source>
</evidence>
<evidence type="ECO:0000313" key="1">
    <source>
        <dbReference type="EMBL" id="GBN34332.1"/>
    </source>
</evidence>
<proteinExistence type="predicted"/>
<keyword evidence="2" id="KW-1185">Reference proteome</keyword>
<accession>A0A4Y2N611</accession>